<keyword evidence="3" id="KW-1015">Disulfide bond</keyword>
<keyword evidence="6" id="KW-0401">Integrin</keyword>
<feature type="domain" description="ADAMTS/ADAMTS-like Spacer 1" evidence="4">
    <location>
        <begin position="98"/>
        <end position="191"/>
    </location>
</feature>
<proteinExistence type="predicted"/>
<dbReference type="Proteomes" id="UP000289886">
    <property type="component" value="Unassembled WGS sequence"/>
</dbReference>
<dbReference type="InterPro" id="IPR050439">
    <property type="entry name" value="ADAMTS_ADAMTS-like"/>
</dbReference>
<accession>A0A444V301</accession>
<feature type="domain" description="ADAMTS/ADAMTS-like cysteine-rich" evidence="5">
    <location>
        <begin position="18"/>
        <end position="96"/>
    </location>
</feature>
<dbReference type="InterPro" id="IPR036383">
    <property type="entry name" value="TSP1_rpt_sf"/>
</dbReference>
<dbReference type="GO" id="GO:0007229">
    <property type="term" value="P:integrin-mediated signaling pathway"/>
    <property type="evidence" value="ECO:0007669"/>
    <property type="project" value="UniProtKB-KW"/>
</dbReference>
<dbReference type="Gene3D" id="2.60.120.830">
    <property type="match status" value="1"/>
</dbReference>
<protein>
    <submittedName>
        <fullName evidence="6">A disintegrin and metalloproteinase with thrombospondin motifs 12</fullName>
    </submittedName>
</protein>
<dbReference type="AlphaFoldDB" id="A0A444V301"/>
<dbReference type="FunFam" id="2.60.120.830:FF:000001">
    <property type="entry name" value="A disintegrin and metalloproteinase with thrombospondin motifs 1"/>
    <property type="match status" value="1"/>
</dbReference>
<organism evidence="6 7">
    <name type="scientific">Acipenser ruthenus</name>
    <name type="common">Sterlet sturgeon</name>
    <dbReference type="NCBI Taxonomy" id="7906"/>
    <lineage>
        <taxon>Eukaryota</taxon>
        <taxon>Metazoa</taxon>
        <taxon>Chordata</taxon>
        <taxon>Craniata</taxon>
        <taxon>Vertebrata</taxon>
        <taxon>Euteleostomi</taxon>
        <taxon>Actinopterygii</taxon>
        <taxon>Chondrostei</taxon>
        <taxon>Acipenseriformes</taxon>
        <taxon>Acipenseridae</taxon>
        <taxon>Acipenser</taxon>
    </lineage>
</organism>
<dbReference type="EMBL" id="SCEB01002993">
    <property type="protein sequence ID" value="RXM94786.1"/>
    <property type="molecule type" value="Genomic_DNA"/>
</dbReference>
<dbReference type="GO" id="GO:0004222">
    <property type="term" value="F:metalloendopeptidase activity"/>
    <property type="evidence" value="ECO:0007669"/>
    <property type="project" value="TreeGrafter"/>
</dbReference>
<name>A0A444V301_ACIRT</name>
<dbReference type="SUPFAM" id="SSF82895">
    <property type="entry name" value="TSP-1 type 1 repeat"/>
    <property type="match status" value="1"/>
</dbReference>
<evidence type="ECO:0000259" key="5">
    <source>
        <dbReference type="Pfam" id="PF19236"/>
    </source>
</evidence>
<keyword evidence="2" id="KW-0964">Secreted</keyword>
<evidence type="ECO:0000256" key="2">
    <source>
        <dbReference type="ARBA" id="ARBA00022525"/>
    </source>
</evidence>
<dbReference type="GO" id="GO:0031012">
    <property type="term" value="C:extracellular matrix"/>
    <property type="evidence" value="ECO:0007669"/>
    <property type="project" value="TreeGrafter"/>
</dbReference>
<keyword evidence="7" id="KW-1185">Reference proteome</keyword>
<dbReference type="InterPro" id="IPR010294">
    <property type="entry name" value="ADAMTS_spacer1"/>
</dbReference>
<dbReference type="InterPro" id="IPR045371">
    <property type="entry name" value="ADAMTS_CR_3"/>
</dbReference>
<dbReference type="Pfam" id="PF05986">
    <property type="entry name" value="ADAMTS_spacer1"/>
    <property type="match status" value="1"/>
</dbReference>
<evidence type="ECO:0000256" key="1">
    <source>
        <dbReference type="ARBA" id="ARBA00004613"/>
    </source>
</evidence>
<gene>
    <name evidence="6" type="ORF">EOD39_17607</name>
</gene>
<dbReference type="Pfam" id="PF19030">
    <property type="entry name" value="TSP1_ADAMTS"/>
    <property type="match status" value="1"/>
</dbReference>
<dbReference type="PANTHER" id="PTHR13723:SF189">
    <property type="entry name" value="A DISINTEGRIN AND METALLOPROTEINASE WITH THROMBOSPONDIN MOTIFS 12"/>
    <property type="match status" value="1"/>
</dbReference>
<dbReference type="GO" id="GO:0005576">
    <property type="term" value="C:extracellular region"/>
    <property type="evidence" value="ECO:0007669"/>
    <property type="project" value="UniProtKB-SubCell"/>
</dbReference>
<dbReference type="InterPro" id="IPR013273">
    <property type="entry name" value="ADAMTS/ADAMTS-like"/>
</dbReference>
<dbReference type="GO" id="GO:0030198">
    <property type="term" value="P:extracellular matrix organization"/>
    <property type="evidence" value="ECO:0007669"/>
    <property type="project" value="InterPro"/>
</dbReference>
<dbReference type="Pfam" id="PF19236">
    <property type="entry name" value="ADAMTS_CR_3"/>
    <property type="match status" value="1"/>
</dbReference>
<dbReference type="PRINTS" id="PR01857">
    <property type="entry name" value="ADAMTSFAMILY"/>
</dbReference>
<sequence length="298" mass="32980">MQCSEFNTVPYKNELYEWIPVANTLNPCELHCRPVDGQFSEKMLDAVIDGTSCFDDNNSRNICVNSVCKDVGCDYAIDSNAVEDRCGVCLGDGSGCQTVTKMFDASEGSGYVDVGLIPKGARDIVVIEVEESGNFLALRSEDPEKYHLNGQFIIQWNGEYKAAGTTFFYERSGNLENLTSPGPTKEPVWLQNDTVARGWWVGEWQACSMTCGPSGLKKRTVFCIRTVGAEEQALPPSECRHLLKPKPQVPCNRDVLCSSHWVVDNWSEHKVFYKSVQRVVGLAIGSDLSIARNTIVAT</sequence>
<dbReference type="InterPro" id="IPR000884">
    <property type="entry name" value="TSP1_rpt"/>
</dbReference>
<dbReference type="PROSITE" id="PS50092">
    <property type="entry name" value="TSP1"/>
    <property type="match status" value="1"/>
</dbReference>
<evidence type="ECO:0000256" key="3">
    <source>
        <dbReference type="ARBA" id="ARBA00023157"/>
    </source>
</evidence>
<evidence type="ECO:0000313" key="6">
    <source>
        <dbReference type="EMBL" id="RXM94786.1"/>
    </source>
</evidence>
<reference evidence="6 7" key="1">
    <citation type="submission" date="2019-01" db="EMBL/GenBank/DDBJ databases">
        <title>Draft Genome and Complete Hox-Cluster Characterization of the Sterlet Sturgeon (Acipenser ruthenus).</title>
        <authorList>
            <person name="Wei Q."/>
        </authorList>
    </citation>
    <scope>NUCLEOTIDE SEQUENCE [LARGE SCALE GENOMIC DNA]</scope>
    <source>
        <strain evidence="6">WHYD16114868_AA</strain>
        <tissue evidence="6">Blood</tissue>
    </source>
</reference>
<evidence type="ECO:0000259" key="4">
    <source>
        <dbReference type="Pfam" id="PF05986"/>
    </source>
</evidence>
<evidence type="ECO:0000313" key="7">
    <source>
        <dbReference type="Proteomes" id="UP000289886"/>
    </source>
</evidence>
<dbReference type="GO" id="GO:0006508">
    <property type="term" value="P:proteolysis"/>
    <property type="evidence" value="ECO:0007669"/>
    <property type="project" value="TreeGrafter"/>
</dbReference>
<comment type="subcellular location">
    <subcellularLocation>
        <location evidence="1">Secreted</location>
    </subcellularLocation>
</comment>
<comment type="caution">
    <text evidence="6">The sequence shown here is derived from an EMBL/GenBank/DDBJ whole genome shotgun (WGS) entry which is preliminary data.</text>
</comment>
<dbReference type="Gene3D" id="2.20.100.10">
    <property type="entry name" value="Thrombospondin type-1 (TSP1) repeat"/>
    <property type="match status" value="1"/>
</dbReference>
<dbReference type="PANTHER" id="PTHR13723">
    <property type="entry name" value="ADAMTS A DISINTEGRIN AND METALLOPROTEASE WITH THROMBOSPONDIN MOTIFS PROTEASE"/>
    <property type="match status" value="1"/>
</dbReference>